<dbReference type="InterPro" id="IPR007569">
    <property type="entry name" value="DUF559"/>
</dbReference>
<comment type="caution">
    <text evidence="2">The sequence shown here is derived from an EMBL/GenBank/DDBJ whole genome shotgun (WGS) entry which is preliminary data.</text>
</comment>
<organism evidence="2 3">
    <name type="scientific">Tsukamurella soli</name>
    <dbReference type="NCBI Taxonomy" id="644556"/>
    <lineage>
        <taxon>Bacteria</taxon>
        <taxon>Bacillati</taxon>
        <taxon>Actinomycetota</taxon>
        <taxon>Actinomycetes</taxon>
        <taxon>Mycobacteriales</taxon>
        <taxon>Tsukamurellaceae</taxon>
        <taxon>Tsukamurella</taxon>
    </lineage>
</organism>
<feature type="domain" description="DUF559" evidence="1">
    <location>
        <begin position="2"/>
        <end position="55"/>
    </location>
</feature>
<keyword evidence="3" id="KW-1185">Reference proteome</keyword>
<sequence length="59" mass="6794">MEADGWAFHRTADRAAADAREQNRLTIWGWSMLRFGWHALDQAPEDVIDQVVAALRVRD</sequence>
<protein>
    <recommendedName>
        <fullName evidence="1">DUF559 domain-containing protein</fullName>
    </recommendedName>
</protein>
<reference evidence="3" key="1">
    <citation type="journal article" date="2019" name="Int. J. Syst. Evol. Microbiol.">
        <title>The Global Catalogue of Microorganisms (GCM) 10K type strain sequencing project: providing services to taxonomists for standard genome sequencing and annotation.</title>
        <authorList>
            <consortium name="The Broad Institute Genomics Platform"/>
            <consortium name="The Broad Institute Genome Sequencing Center for Infectious Disease"/>
            <person name="Wu L."/>
            <person name="Ma J."/>
        </authorList>
    </citation>
    <scope>NUCLEOTIDE SEQUENCE [LARGE SCALE GENOMIC DNA]</scope>
    <source>
        <strain evidence="3">JCM 17688</strain>
    </source>
</reference>
<gene>
    <name evidence="2" type="ORF">GCM10023147_31180</name>
</gene>
<evidence type="ECO:0000313" key="2">
    <source>
        <dbReference type="EMBL" id="GAA4396610.1"/>
    </source>
</evidence>
<proteinExistence type="predicted"/>
<evidence type="ECO:0000313" key="3">
    <source>
        <dbReference type="Proteomes" id="UP001500635"/>
    </source>
</evidence>
<accession>A0ABP8JV66</accession>
<dbReference type="Pfam" id="PF04480">
    <property type="entry name" value="DUF559"/>
    <property type="match status" value="1"/>
</dbReference>
<evidence type="ECO:0000259" key="1">
    <source>
        <dbReference type="Pfam" id="PF04480"/>
    </source>
</evidence>
<dbReference type="EMBL" id="BAABFR010000050">
    <property type="protein sequence ID" value="GAA4396610.1"/>
    <property type="molecule type" value="Genomic_DNA"/>
</dbReference>
<name>A0ABP8JV66_9ACTN</name>
<dbReference type="Proteomes" id="UP001500635">
    <property type="component" value="Unassembled WGS sequence"/>
</dbReference>